<dbReference type="EMBL" id="AWSC01000009">
    <property type="protein sequence ID" value="ERH18606.1"/>
    <property type="molecule type" value="Genomic_DNA"/>
</dbReference>
<evidence type="ECO:0000313" key="2">
    <source>
        <dbReference type="Proteomes" id="UP000016481"/>
    </source>
</evidence>
<organism evidence="1 2">
    <name type="scientific">Actinomyces graevenitzii F0530</name>
    <dbReference type="NCBI Taxonomy" id="1321817"/>
    <lineage>
        <taxon>Bacteria</taxon>
        <taxon>Bacillati</taxon>
        <taxon>Actinomycetota</taxon>
        <taxon>Actinomycetes</taxon>
        <taxon>Actinomycetales</taxon>
        <taxon>Actinomycetaceae</taxon>
        <taxon>Actinomyces</taxon>
    </lineage>
</organism>
<accession>U1Q807</accession>
<dbReference type="AlphaFoldDB" id="U1Q807"/>
<evidence type="ECO:0000313" key="1">
    <source>
        <dbReference type="EMBL" id="ERH18606.1"/>
    </source>
</evidence>
<dbReference type="Proteomes" id="UP000016481">
    <property type="component" value="Unassembled WGS sequence"/>
</dbReference>
<protein>
    <submittedName>
        <fullName evidence="1">Uncharacterized protein</fullName>
    </submittedName>
</protein>
<name>U1Q807_9ACTO</name>
<proteinExistence type="predicted"/>
<reference evidence="1 2" key="1">
    <citation type="submission" date="2013-08" db="EMBL/GenBank/DDBJ databases">
        <authorList>
            <person name="Weinstock G."/>
            <person name="Sodergren E."/>
            <person name="Wylie T."/>
            <person name="Fulton L."/>
            <person name="Fulton R."/>
            <person name="Fronick C."/>
            <person name="O'Laughlin M."/>
            <person name="Godfrey J."/>
            <person name="Miner T."/>
            <person name="Herter B."/>
            <person name="Appelbaum E."/>
            <person name="Cordes M."/>
            <person name="Lek S."/>
            <person name="Wollam A."/>
            <person name="Pepin K.H."/>
            <person name="Palsikar V.B."/>
            <person name="Mitreva M."/>
            <person name="Wilson R.K."/>
        </authorList>
    </citation>
    <scope>NUCLEOTIDE SEQUENCE [LARGE SCALE GENOMIC DNA]</scope>
    <source>
        <strain evidence="1 2">F0530</strain>
    </source>
</reference>
<gene>
    <name evidence="1" type="ORF">HMPREF1978_00269</name>
</gene>
<sequence>MLRGGANALLRGRCFVSCAGAGAHHANALLRGRCPGWTLTGPLAVNQVALRRR</sequence>
<dbReference type="HOGENOM" id="CLU_3057576_0_0_11"/>
<comment type="caution">
    <text evidence="1">The sequence shown here is derived from an EMBL/GenBank/DDBJ whole genome shotgun (WGS) entry which is preliminary data.</text>
</comment>